<protein>
    <submittedName>
        <fullName evidence="2">Serine/threonine-protein kinase SIK3-like</fullName>
    </submittedName>
</protein>
<dbReference type="RefSeq" id="XP_022236946.1">
    <property type="nucleotide sequence ID" value="XM_022381238.1"/>
</dbReference>
<evidence type="ECO:0000313" key="1">
    <source>
        <dbReference type="Proteomes" id="UP000694941"/>
    </source>
</evidence>
<sequence>MYHLLLDKLKSHQRAALLPQNLPVTAQPQRKSSITTGVVERGPAVMEFVDTDNQASSLTISPTPMLQMFAENQSLEKFGEIDLESDGEDPMPETVSRYQVIRRHTVGPSDARHKQVSRPPAEDEYKLSQNFQPIVMLHSPTALPLSALPNTNLPQNLPLVQNLPPQNFSVKDQHLLKPPTVLGAGKLVQT</sequence>
<dbReference type="GeneID" id="111084558"/>
<name>A0ABM1RZZ1_LIMPO</name>
<evidence type="ECO:0000313" key="2">
    <source>
        <dbReference type="RefSeq" id="XP_022236946.1"/>
    </source>
</evidence>
<organism evidence="1 2">
    <name type="scientific">Limulus polyphemus</name>
    <name type="common">Atlantic horseshoe crab</name>
    <dbReference type="NCBI Taxonomy" id="6850"/>
    <lineage>
        <taxon>Eukaryota</taxon>
        <taxon>Metazoa</taxon>
        <taxon>Ecdysozoa</taxon>
        <taxon>Arthropoda</taxon>
        <taxon>Chelicerata</taxon>
        <taxon>Merostomata</taxon>
        <taxon>Xiphosura</taxon>
        <taxon>Limulidae</taxon>
        <taxon>Limulus</taxon>
    </lineage>
</organism>
<reference evidence="2" key="1">
    <citation type="submission" date="2025-08" db="UniProtKB">
        <authorList>
            <consortium name="RefSeq"/>
        </authorList>
    </citation>
    <scope>IDENTIFICATION</scope>
    <source>
        <tissue evidence="2">Muscle</tissue>
    </source>
</reference>
<dbReference type="Proteomes" id="UP000694941">
    <property type="component" value="Unplaced"/>
</dbReference>
<accession>A0ABM1RZZ1</accession>
<proteinExistence type="predicted"/>
<keyword evidence="1" id="KW-1185">Reference proteome</keyword>
<gene>
    <name evidence="2" type="primary">LOC111084558</name>
</gene>